<evidence type="ECO:0000259" key="1">
    <source>
        <dbReference type="PROSITE" id="PS51502"/>
    </source>
</evidence>
<name>A0ABN9PKC8_9DINO</name>
<dbReference type="Proteomes" id="UP001189429">
    <property type="component" value="Unassembled WGS sequence"/>
</dbReference>
<accession>A0ABN9PKC8</accession>
<organism evidence="2 3">
    <name type="scientific">Prorocentrum cordatum</name>
    <dbReference type="NCBI Taxonomy" id="2364126"/>
    <lineage>
        <taxon>Eukaryota</taxon>
        <taxon>Sar</taxon>
        <taxon>Alveolata</taxon>
        <taxon>Dinophyceae</taxon>
        <taxon>Prorocentrales</taxon>
        <taxon>Prorocentraceae</taxon>
        <taxon>Prorocentrum</taxon>
    </lineage>
</organism>
<evidence type="ECO:0000313" key="3">
    <source>
        <dbReference type="Proteomes" id="UP001189429"/>
    </source>
</evidence>
<dbReference type="Gene3D" id="3.30.70.100">
    <property type="match status" value="1"/>
</dbReference>
<dbReference type="InterPro" id="IPR013097">
    <property type="entry name" value="Dabb"/>
</dbReference>
<reference evidence="2" key="1">
    <citation type="submission" date="2023-10" db="EMBL/GenBank/DDBJ databases">
        <authorList>
            <person name="Chen Y."/>
            <person name="Shah S."/>
            <person name="Dougan E. K."/>
            <person name="Thang M."/>
            <person name="Chan C."/>
        </authorList>
    </citation>
    <scope>NUCLEOTIDE SEQUENCE [LARGE SCALE GENOMIC DNA]</scope>
</reference>
<dbReference type="EMBL" id="CAUYUJ010000712">
    <property type="protein sequence ID" value="CAK0792103.1"/>
    <property type="molecule type" value="Genomic_DNA"/>
</dbReference>
<gene>
    <name evidence="2" type="ORF">PCOR1329_LOCUS2804</name>
</gene>
<protein>
    <recommendedName>
        <fullName evidence="1">Stress-response A/B barrel domain-containing protein</fullName>
    </recommendedName>
</protein>
<evidence type="ECO:0000313" key="2">
    <source>
        <dbReference type="EMBL" id="CAK0792103.1"/>
    </source>
</evidence>
<keyword evidence="3" id="KW-1185">Reference proteome</keyword>
<dbReference type="PROSITE" id="PS51502">
    <property type="entry name" value="S_R_A_B_BARREL"/>
    <property type="match status" value="1"/>
</dbReference>
<proteinExistence type="predicted"/>
<feature type="domain" description="Stress-response A/B barrel" evidence="1">
    <location>
        <begin position="76"/>
        <end position="183"/>
    </location>
</feature>
<sequence length="311" mass="33382">MVIDFVFVGTAGGPSAEAAPVQLAAEEEQAAAADADYGIYPAVMRWGSDHLPVACDVVLRTHAEVRAGEKKKNTRILHTVLFRMPDVPEDVYAQMQETIARLGCLEGIRVSFRPAGAPGLSLAGTLSGLEWPDKTEGYTHCMNLVADDVPSLKAYLHSPLHKEEWVAHMMPAGARGPPLVFDSELALSATAGKIQHVVLFKLPELPVEVYGRMQETVGRFNDMAGIVASFRPAGAPGLSFGETLAALEWPDKASGYTHCLQVIADDMSSLKAYLHSALHKEEWVGHMKPAGATGPPLVFDTELVLPLHGAA</sequence>
<comment type="caution">
    <text evidence="2">The sequence shown here is derived from an EMBL/GenBank/DDBJ whole genome shotgun (WGS) entry which is preliminary data.</text>
</comment>